<dbReference type="EMBL" id="CP095049">
    <property type="protein sequence ID" value="UOQ51010.1"/>
    <property type="molecule type" value="Genomic_DNA"/>
</dbReference>
<evidence type="ECO:0000256" key="1">
    <source>
        <dbReference type="SAM" id="MobiDB-lite"/>
    </source>
</evidence>
<keyword evidence="4" id="KW-1185">Reference proteome</keyword>
<feature type="signal peptide" evidence="2">
    <location>
        <begin position="1"/>
        <end position="26"/>
    </location>
</feature>
<dbReference type="RefSeq" id="WP_244714117.1">
    <property type="nucleotide sequence ID" value="NZ_CP095049.1"/>
</dbReference>
<feature type="region of interest" description="Disordered" evidence="1">
    <location>
        <begin position="65"/>
        <end position="100"/>
    </location>
</feature>
<protein>
    <submittedName>
        <fullName evidence="3">Uncharacterized protein</fullName>
    </submittedName>
</protein>
<feature type="chain" id="PRO_5046486173" evidence="2">
    <location>
        <begin position="27"/>
        <end position="127"/>
    </location>
</feature>
<keyword evidence="2" id="KW-0732">Signal</keyword>
<sequence length="127" mass="12876">MTQRSTLAPALLSGLLLLGISSAARAQAPKSVSQEAVQEVAPSVSEAPAAPVQRRTDAHTINITMDSGPATAPAVGIPKAGSPEAQAQKALNGLPPAVDAGTFQALPAEGAALDPLSRRARLQNKPR</sequence>
<reference evidence="3 4" key="1">
    <citation type="submission" date="2022-04" db="EMBL/GenBank/DDBJ databases">
        <title>Hymenobacter sp. isolated from the air.</title>
        <authorList>
            <person name="Won M."/>
            <person name="Lee C.-M."/>
            <person name="Woen H.-Y."/>
            <person name="Kwon S.-W."/>
        </authorList>
    </citation>
    <scope>NUCLEOTIDE SEQUENCE [LARGE SCALE GENOMIC DNA]</scope>
    <source>
        <strain evidence="4">5116 S-27</strain>
    </source>
</reference>
<name>A0ABY4F2W5_9BACT</name>
<gene>
    <name evidence="3" type="ORF">MUN80_14715</name>
</gene>
<evidence type="ECO:0000313" key="4">
    <source>
        <dbReference type="Proteomes" id="UP000831785"/>
    </source>
</evidence>
<evidence type="ECO:0000313" key="3">
    <source>
        <dbReference type="EMBL" id="UOQ51010.1"/>
    </source>
</evidence>
<dbReference type="Proteomes" id="UP000831785">
    <property type="component" value="Chromosome"/>
</dbReference>
<accession>A0ABY4F2W5</accession>
<evidence type="ECO:0000256" key="2">
    <source>
        <dbReference type="SAM" id="SignalP"/>
    </source>
</evidence>
<proteinExistence type="predicted"/>
<organism evidence="3 4">
    <name type="scientific">Hymenobacter cellulosivorans</name>
    <dbReference type="NCBI Taxonomy" id="2932249"/>
    <lineage>
        <taxon>Bacteria</taxon>
        <taxon>Pseudomonadati</taxon>
        <taxon>Bacteroidota</taxon>
        <taxon>Cytophagia</taxon>
        <taxon>Cytophagales</taxon>
        <taxon>Hymenobacteraceae</taxon>
        <taxon>Hymenobacter</taxon>
    </lineage>
</organism>